<dbReference type="GO" id="GO:0009451">
    <property type="term" value="P:RNA modification"/>
    <property type="evidence" value="ECO:0007669"/>
    <property type="project" value="InterPro"/>
</dbReference>
<dbReference type="AlphaFoldDB" id="A0A7J0GKK6"/>
<evidence type="ECO:0000256" key="3">
    <source>
        <dbReference type="PROSITE-ProRule" id="PRU00708"/>
    </source>
</evidence>
<keyword evidence="1" id="KW-0677">Repeat</keyword>
<proteinExistence type="inferred from homology"/>
<dbReference type="EMBL" id="BJWL01000022">
    <property type="protein sequence ID" value="GFZ11271.1"/>
    <property type="molecule type" value="Genomic_DNA"/>
</dbReference>
<dbReference type="InterPro" id="IPR046848">
    <property type="entry name" value="E_motif"/>
</dbReference>
<evidence type="ECO:0000313" key="4">
    <source>
        <dbReference type="EMBL" id="GFZ11271.1"/>
    </source>
</evidence>
<dbReference type="OrthoDB" id="185373at2759"/>
<dbReference type="FunFam" id="1.25.40.10:FF:001156">
    <property type="entry name" value="Pentatricopeptide repeat-containing protein At5g61800"/>
    <property type="match status" value="1"/>
</dbReference>
<dbReference type="Gene3D" id="1.25.40.10">
    <property type="entry name" value="Tetratricopeptide repeat domain"/>
    <property type="match status" value="3"/>
</dbReference>
<dbReference type="Pfam" id="PF01535">
    <property type="entry name" value="PPR"/>
    <property type="match status" value="5"/>
</dbReference>
<dbReference type="FunFam" id="1.25.40.10:FF:000334">
    <property type="entry name" value="Pentatricopeptide repeat-containing protein"/>
    <property type="match status" value="1"/>
</dbReference>
<dbReference type="PROSITE" id="PS51375">
    <property type="entry name" value="PPR"/>
    <property type="match status" value="3"/>
</dbReference>
<evidence type="ECO:0000256" key="2">
    <source>
        <dbReference type="ARBA" id="ARBA00061659"/>
    </source>
</evidence>
<protein>
    <submittedName>
        <fullName evidence="4">Pentatricopeptide repeat (PPR-like) superfamily protein</fullName>
    </submittedName>
</protein>
<name>A0A7J0GKK6_9ERIC</name>
<feature type="repeat" description="PPR" evidence="3">
    <location>
        <begin position="25"/>
        <end position="59"/>
    </location>
</feature>
<dbReference type="InterPro" id="IPR002885">
    <property type="entry name" value="PPR_rpt"/>
</dbReference>
<dbReference type="InterPro" id="IPR011990">
    <property type="entry name" value="TPR-like_helical_dom_sf"/>
</dbReference>
<dbReference type="Pfam" id="PF13041">
    <property type="entry name" value="PPR_2"/>
    <property type="match status" value="2"/>
</dbReference>
<feature type="repeat" description="PPR" evidence="3">
    <location>
        <begin position="189"/>
        <end position="223"/>
    </location>
</feature>
<dbReference type="NCBIfam" id="TIGR00756">
    <property type="entry name" value="PPR"/>
    <property type="match status" value="5"/>
</dbReference>
<organism evidence="4 5">
    <name type="scientific">Actinidia rufa</name>
    <dbReference type="NCBI Taxonomy" id="165716"/>
    <lineage>
        <taxon>Eukaryota</taxon>
        <taxon>Viridiplantae</taxon>
        <taxon>Streptophyta</taxon>
        <taxon>Embryophyta</taxon>
        <taxon>Tracheophyta</taxon>
        <taxon>Spermatophyta</taxon>
        <taxon>Magnoliopsida</taxon>
        <taxon>eudicotyledons</taxon>
        <taxon>Gunneridae</taxon>
        <taxon>Pentapetalae</taxon>
        <taxon>asterids</taxon>
        <taxon>Ericales</taxon>
        <taxon>Actinidiaceae</taxon>
        <taxon>Actinidia</taxon>
    </lineage>
</organism>
<dbReference type="InterPro" id="IPR046960">
    <property type="entry name" value="PPR_At4g14850-like_plant"/>
</dbReference>
<gene>
    <name evidence="4" type="ORF">Acr_22g0006690</name>
</gene>
<evidence type="ECO:0000256" key="1">
    <source>
        <dbReference type="ARBA" id="ARBA00022737"/>
    </source>
</evidence>
<reference evidence="4 5" key="1">
    <citation type="submission" date="2019-07" db="EMBL/GenBank/DDBJ databases">
        <title>De Novo Assembly of kiwifruit Actinidia rufa.</title>
        <authorList>
            <person name="Sugita-Konishi S."/>
            <person name="Sato K."/>
            <person name="Mori E."/>
            <person name="Abe Y."/>
            <person name="Kisaki G."/>
            <person name="Hamano K."/>
            <person name="Suezawa K."/>
            <person name="Otani M."/>
            <person name="Fukuda T."/>
            <person name="Manabe T."/>
            <person name="Gomi K."/>
            <person name="Tabuchi M."/>
            <person name="Akimitsu K."/>
            <person name="Kataoka I."/>
        </authorList>
    </citation>
    <scope>NUCLEOTIDE SEQUENCE [LARGE SCALE GENOMIC DNA]</scope>
    <source>
        <strain evidence="5">cv. Fuchu</strain>
    </source>
</reference>
<comment type="similarity">
    <text evidence="2">Belongs to the PPR family. PCMP-E subfamily.</text>
</comment>
<evidence type="ECO:0000313" key="5">
    <source>
        <dbReference type="Proteomes" id="UP000585474"/>
    </source>
</evidence>
<comment type="caution">
    <text evidence="4">The sequence shown here is derived from an EMBL/GenBank/DDBJ whole genome shotgun (WGS) entry which is preliminary data.</text>
</comment>
<sequence>MIVGYVNAGDVVEAKKLFDEMPKRNLASWNAMITGFVRFRDLKSARKLFDEMPERNVVSFTAMIDGYAKAGDMASARVFFEQSPDRDLVSWSALISGYAQNGQPNEAVKLFIEMQSRKVKPDEFIVVSLMSACSQIGNLELAKWVDSYVSQSSLDLRRGHVLAALVDMNAKCGNMDRATMLFEEMPNRDLISFCSMIQGLSIHGRGDAAVSLFDRMINEGLTPDDVAFTVILTACSHSGLVKEGCRFFDSMIDVYSLVPSIDHYACMVDLLGRAGKLKAAYELLNSMPVEPHAAAWGALLGACKLHCDIELGEEIAARLFELEPQNAGNYVLLSDIYAATNRWLDVSVVRNKMSERGVRKIPGCSWI</sequence>
<dbReference type="Proteomes" id="UP000585474">
    <property type="component" value="Unassembled WGS sequence"/>
</dbReference>
<dbReference type="PANTHER" id="PTHR47926">
    <property type="entry name" value="PENTATRICOPEPTIDE REPEAT-CONTAINING PROTEIN"/>
    <property type="match status" value="1"/>
</dbReference>
<feature type="repeat" description="PPR" evidence="3">
    <location>
        <begin position="87"/>
        <end position="121"/>
    </location>
</feature>
<dbReference type="PANTHER" id="PTHR47926:SF467">
    <property type="entry name" value="REPEAT-CONTAINING PROTEIN, PUTATIVE-RELATED"/>
    <property type="match status" value="1"/>
</dbReference>
<accession>A0A7J0GKK6</accession>
<keyword evidence="5" id="KW-1185">Reference proteome</keyword>
<dbReference type="Pfam" id="PF20431">
    <property type="entry name" value="E_motif"/>
    <property type="match status" value="1"/>
</dbReference>
<dbReference type="GO" id="GO:0003723">
    <property type="term" value="F:RNA binding"/>
    <property type="evidence" value="ECO:0007669"/>
    <property type="project" value="InterPro"/>
</dbReference>